<reference evidence="1 2" key="1">
    <citation type="journal article" date="2015" name="Genome Biol. Evol.">
        <title>Comparative Genomics of a Bacterivorous Green Alga Reveals Evolutionary Causalities and Consequences of Phago-Mixotrophic Mode of Nutrition.</title>
        <authorList>
            <person name="Burns J.A."/>
            <person name="Paasch A."/>
            <person name="Narechania A."/>
            <person name="Kim E."/>
        </authorList>
    </citation>
    <scope>NUCLEOTIDE SEQUENCE [LARGE SCALE GENOMIC DNA]</scope>
    <source>
        <strain evidence="1 2">PLY_AMNH</strain>
    </source>
</reference>
<gene>
    <name evidence="1" type="ORF">CYMTET_15686</name>
</gene>
<dbReference type="Proteomes" id="UP001190700">
    <property type="component" value="Unassembled WGS sequence"/>
</dbReference>
<dbReference type="EMBL" id="LGRX02006690">
    <property type="protein sequence ID" value="KAK3276228.1"/>
    <property type="molecule type" value="Genomic_DNA"/>
</dbReference>
<dbReference type="AlphaFoldDB" id="A0AAE0L8R2"/>
<evidence type="ECO:0008006" key="3">
    <source>
        <dbReference type="Google" id="ProtNLM"/>
    </source>
</evidence>
<accession>A0AAE0L8R2</accession>
<evidence type="ECO:0000313" key="2">
    <source>
        <dbReference type="Proteomes" id="UP001190700"/>
    </source>
</evidence>
<proteinExistence type="predicted"/>
<dbReference type="SUPFAM" id="SSF53686">
    <property type="entry name" value="Tryptophan synthase beta subunit-like PLP-dependent enzymes"/>
    <property type="match status" value="1"/>
</dbReference>
<feature type="non-terminal residue" evidence="1">
    <location>
        <position position="223"/>
    </location>
</feature>
<dbReference type="GO" id="GO:0046360">
    <property type="term" value="P:2-oxobutyrate biosynthetic process"/>
    <property type="evidence" value="ECO:0007669"/>
    <property type="project" value="TreeGrafter"/>
</dbReference>
<sequence>ACAGVPGVQIMCLFPKGRVSRIQELQLTTAQGDASNLHVYQTHGNTDDQAMVLKEIFSDKSFCDQHGVCSINSINVGRVVTQASYYVYAYLRAVKMGAMEMGSPAAFAVPTGAFGNCFAGYMAKQIGVPISVIVAATNANDIVHRTISRGDMRTGQNLPTLSPAMDIQVHCPFAAFSSTLLTLLLLPAAPCSSLLLPPSWLLLLRLPRGCCCCGLLLAVAAAA</sequence>
<organism evidence="1 2">
    <name type="scientific">Cymbomonas tetramitiformis</name>
    <dbReference type="NCBI Taxonomy" id="36881"/>
    <lineage>
        <taxon>Eukaryota</taxon>
        <taxon>Viridiplantae</taxon>
        <taxon>Chlorophyta</taxon>
        <taxon>Pyramimonadophyceae</taxon>
        <taxon>Pyramimonadales</taxon>
        <taxon>Pyramimonadaceae</taxon>
        <taxon>Cymbomonas</taxon>
    </lineage>
</organism>
<dbReference type="GO" id="GO:0009071">
    <property type="term" value="P:serine family amino acid catabolic process"/>
    <property type="evidence" value="ECO:0007669"/>
    <property type="project" value="TreeGrafter"/>
</dbReference>
<feature type="non-terminal residue" evidence="1">
    <location>
        <position position="1"/>
    </location>
</feature>
<keyword evidence="2" id="KW-1185">Reference proteome</keyword>
<evidence type="ECO:0000313" key="1">
    <source>
        <dbReference type="EMBL" id="KAK3276228.1"/>
    </source>
</evidence>
<dbReference type="PANTHER" id="PTHR42690">
    <property type="entry name" value="THREONINE SYNTHASE FAMILY MEMBER"/>
    <property type="match status" value="1"/>
</dbReference>
<protein>
    <recommendedName>
        <fullName evidence="3">Threonine synthase</fullName>
    </recommendedName>
</protein>
<dbReference type="PANTHER" id="PTHR42690:SF1">
    <property type="entry name" value="THREONINE SYNTHASE-LIKE 2"/>
    <property type="match status" value="1"/>
</dbReference>
<dbReference type="Gene3D" id="3.40.50.1100">
    <property type="match status" value="2"/>
</dbReference>
<dbReference type="InterPro" id="IPR051166">
    <property type="entry name" value="Threonine_Synthase"/>
</dbReference>
<dbReference type="GO" id="GO:0030170">
    <property type="term" value="F:pyridoxal phosphate binding"/>
    <property type="evidence" value="ECO:0007669"/>
    <property type="project" value="TreeGrafter"/>
</dbReference>
<name>A0AAE0L8R2_9CHLO</name>
<comment type="caution">
    <text evidence="1">The sequence shown here is derived from an EMBL/GenBank/DDBJ whole genome shotgun (WGS) entry which is preliminary data.</text>
</comment>
<dbReference type="InterPro" id="IPR036052">
    <property type="entry name" value="TrpB-like_PALP_sf"/>
</dbReference>